<keyword evidence="3" id="KW-0645">Protease</keyword>
<feature type="domain" description="Cytosol aminopeptidase" evidence="5">
    <location>
        <begin position="1"/>
        <end position="135"/>
    </location>
</feature>
<dbReference type="Pfam" id="PF00883">
    <property type="entry name" value="Peptidase_M17"/>
    <property type="match status" value="1"/>
</dbReference>
<dbReference type="GO" id="GO:0006508">
    <property type="term" value="P:proteolysis"/>
    <property type="evidence" value="ECO:0007669"/>
    <property type="project" value="UniProtKB-KW"/>
</dbReference>
<dbReference type="PANTHER" id="PTHR11963:SF23">
    <property type="entry name" value="CYTOSOL AMINOPEPTIDASE"/>
    <property type="match status" value="1"/>
</dbReference>
<evidence type="ECO:0000256" key="1">
    <source>
        <dbReference type="ARBA" id="ARBA00009528"/>
    </source>
</evidence>
<evidence type="ECO:0000313" key="6">
    <source>
        <dbReference type="EMBL" id="MPM91792.1"/>
    </source>
</evidence>
<dbReference type="GO" id="GO:0070006">
    <property type="term" value="F:metalloaminopeptidase activity"/>
    <property type="evidence" value="ECO:0007669"/>
    <property type="project" value="InterPro"/>
</dbReference>
<dbReference type="InterPro" id="IPR000819">
    <property type="entry name" value="Peptidase_M17_C"/>
</dbReference>
<keyword evidence="4 6" id="KW-0378">Hydrolase</keyword>
<protein>
    <submittedName>
        <fullName evidence="6">Putative cytosol aminopeptidase</fullName>
        <ecNumber evidence="6">3.4.11.1</ecNumber>
    </submittedName>
</protein>
<evidence type="ECO:0000256" key="2">
    <source>
        <dbReference type="ARBA" id="ARBA00022438"/>
    </source>
</evidence>
<evidence type="ECO:0000259" key="5">
    <source>
        <dbReference type="Pfam" id="PF00883"/>
    </source>
</evidence>
<gene>
    <name evidence="6" type="primary">pepA_16</name>
    <name evidence="6" type="ORF">SDC9_138926</name>
</gene>
<dbReference type="AlphaFoldDB" id="A0A645DTM3"/>
<proteinExistence type="inferred from homology"/>
<dbReference type="PANTHER" id="PTHR11963">
    <property type="entry name" value="LEUCINE AMINOPEPTIDASE-RELATED"/>
    <property type="match status" value="1"/>
</dbReference>
<evidence type="ECO:0000256" key="3">
    <source>
        <dbReference type="ARBA" id="ARBA00022670"/>
    </source>
</evidence>
<sequence>MADAVAYAEELGAKKIVDSATLTGACARAFGGVYAGYIATCEDLSNELQAAAELTGERYWRMPIHEEYKDMYKSSVADIKNSGGAGGGMQTGGMIIAEFVEKAAYVHLDIAGTSATQTDKPYLSKGFTGMSARTMAEMALAQAKVD</sequence>
<dbReference type="Gene3D" id="3.40.630.10">
    <property type="entry name" value="Zn peptidases"/>
    <property type="match status" value="1"/>
</dbReference>
<dbReference type="GO" id="GO:0005737">
    <property type="term" value="C:cytoplasm"/>
    <property type="evidence" value="ECO:0007669"/>
    <property type="project" value="InterPro"/>
</dbReference>
<accession>A0A645DTM3</accession>
<evidence type="ECO:0000256" key="4">
    <source>
        <dbReference type="ARBA" id="ARBA00022801"/>
    </source>
</evidence>
<keyword evidence="2 6" id="KW-0031">Aminopeptidase</keyword>
<dbReference type="GO" id="GO:0030145">
    <property type="term" value="F:manganese ion binding"/>
    <property type="evidence" value="ECO:0007669"/>
    <property type="project" value="InterPro"/>
</dbReference>
<comment type="similarity">
    <text evidence="1">Belongs to the peptidase M17 family.</text>
</comment>
<dbReference type="EC" id="3.4.11.1" evidence="6"/>
<dbReference type="EMBL" id="VSSQ01038804">
    <property type="protein sequence ID" value="MPM91792.1"/>
    <property type="molecule type" value="Genomic_DNA"/>
</dbReference>
<dbReference type="InterPro" id="IPR011356">
    <property type="entry name" value="Leucine_aapep/pepB"/>
</dbReference>
<reference evidence="6" key="1">
    <citation type="submission" date="2019-08" db="EMBL/GenBank/DDBJ databases">
        <authorList>
            <person name="Kucharzyk K."/>
            <person name="Murdoch R.W."/>
            <person name="Higgins S."/>
            <person name="Loffler F."/>
        </authorList>
    </citation>
    <scope>NUCLEOTIDE SEQUENCE</scope>
</reference>
<comment type="caution">
    <text evidence="6">The sequence shown here is derived from an EMBL/GenBank/DDBJ whole genome shotgun (WGS) entry which is preliminary data.</text>
</comment>
<name>A0A645DTM3_9ZZZZ</name>
<organism evidence="6">
    <name type="scientific">bioreactor metagenome</name>
    <dbReference type="NCBI Taxonomy" id="1076179"/>
    <lineage>
        <taxon>unclassified sequences</taxon>
        <taxon>metagenomes</taxon>
        <taxon>ecological metagenomes</taxon>
    </lineage>
</organism>
<dbReference type="SUPFAM" id="SSF53187">
    <property type="entry name" value="Zn-dependent exopeptidases"/>
    <property type="match status" value="1"/>
</dbReference>